<accession>A0A0C3NPN9</accession>
<dbReference type="EMBL" id="KN832027">
    <property type="protein sequence ID" value="KIN97535.1"/>
    <property type="molecule type" value="Genomic_DNA"/>
</dbReference>
<reference evidence="2 3" key="1">
    <citation type="submission" date="2014-04" db="EMBL/GenBank/DDBJ databases">
        <authorList>
            <consortium name="DOE Joint Genome Institute"/>
            <person name="Kuo A."/>
            <person name="Kohler A."/>
            <person name="Costa M.D."/>
            <person name="Nagy L.G."/>
            <person name="Floudas D."/>
            <person name="Copeland A."/>
            <person name="Barry K.W."/>
            <person name="Cichocki N."/>
            <person name="Veneault-Fourrey C."/>
            <person name="LaButti K."/>
            <person name="Lindquist E.A."/>
            <person name="Lipzen A."/>
            <person name="Lundell T."/>
            <person name="Morin E."/>
            <person name="Murat C."/>
            <person name="Sun H."/>
            <person name="Tunlid A."/>
            <person name="Henrissat B."/>
            <person name="Grigoriev I.V."/>
            <person name="Hibbett D.S."/>
            <person name="Martin F."/>
            <person name="Nordberg H.P."/>
            <person name="Cantor M.N."/>
            <person name="Hua S.X."/>
        </authorList>
    </citation>
    <scope>NUCLEOTIDE SEQUENCE [LARGE SCALE GENOMIC DNA]</scope>
    <source>
        <strain evidence="2 3">Marx 270</strain>
    </source>
</reference>
<name>A0A0C3NPN9_PISTI</name>
<reference evidence="3" key="2">
    <citation type="submission" date="2015-01" db="EMBL/GenBank/DDBJ databases">
        <title>Evolutionary Origins and Diversification of the Mycorrhizal Mutualists.</title>
        <authorList>
            <consortium name="DOE Joint Genome Institute"/>
            <consortium name="Mycorrhizal Genomics Consortium"/>
            <person name="Kohler A."/>
            <person name="Kuo A."/>
            <person name="Nagy L.G."/>
            <person name="Floudas D."/>
            <person name="Copeland A."/>
            <person name="Barry K.W."/>
            <person name="Cichocki N."/>
            <person name="Veneault-Fourrey C."/>
            <person name="LaButti K."/>
            <person name="Lindquist E.A."/>
            <person name="Lipzen A."/>
            <person name="Lundell T."/>
            <person name="Morin E."/>
            <person name="Murat C."/>
            <person name="Riley R."/>
            <person name="Ohm R."/>
            <person name="Sun H."/>
            <person name="Tunlid A."/>
            <person name="Henrissat B."/>
            <person name="Grigoriev I.V."/>
            <person name="Hibbett D.S."/>
            <person name="Martin F."/>
        </authorList>
    </citation>
    <scope>NUCLEOTIDE SEQUENCE [LARGE SCALE GENOMIC DNA]</scope>
    <source>
        <strain evidence="3">Marx 270</strain>
    </source>
</reference>
<evidence type="ECO:0000313" key="3">
    <source>
        <dbReference type="Proteomes" id="UP000054217"/>
    </source>
</evidence>
<organism evidence="2 3">
    <name type="scientific">Pisolithus tinctorius Marx 270</name>
    <dbReference type="NCBI Taxonomy" id="870435"/>
    <lineage>
        <taxon>Eukaryota</taxon>
        <taxon>Fungi</taxon>
        <taxon>Dikarya</taxon>
        <taxon>Basidiomycota</taxon>
        <taxon>Agaricomycotina</taxon>
        <taxon>Agaricomycetes</taxon>
        <taxon>Agaricomycetidae</taxon>
        <taxon>Boletales</taxon>
        <taxon>Sclerodermatineae</taxon>
        <taxon>Pisolithaceae</taxon>
        <taxon>Pisolithus</taxon>
    </lineage>
</organism>
<protein>
    <submittedName>
        <fullName evidence="2">Uncharacterized protein</fullName>
    </submittedName>
</protein>
<dbReference type="Proteomes" id="UP000054217">
    <property type="component" value="Unassembled WGS sequence"/>
</dbReference>
<dbReference type="AlphaFoldDB" id="A0A0C3NPN9"/>
<dbReference type="HOGENOM" id="CLU_2198051_0_0_1"/>
<proteinExistence type="predicted"/>
<gene>
    <name evidence="2" type="ORF">M404DRAFT_890616</name>
</gene>
<evidence type="ECO:0000313" key="2">
    <source>
        <dbReference type="EMBL" id="KIN97535.1"/>
    </source>
</evidence>
<feature type="region of interest" description="Disordered" evidence="1">
    <location>
        <begin position="37"/>
        <end position="56"/>
    </location>
</feature>
<sequence length="108" mass="12102">MLTEQARVTVAYSNNHLFDKTIYLTFDNPSKCANPETIKSGLTQPQFSPPPQGNLPGTFSINHYPQPGISAVVYVLDSEKPDPALFAEQGWSRMSVLRCNQWRFPSLT</sequence>
<evidence type="ECO:0000256" key="1">
    <source>
        <dbReference type="SAM" id="MobiDB-lite"/>
    </source>
</evidence>
<dbReference type="InParanoid" id="A0A0C3NPN9"/>
<keyword evidence="3" id="KW-1185">Reference proteome</keyword>